<reference evidence="1 2" key="1">
    <citation type="journal article" date="2020" name="ISME J.">
        <title>Comparative genomics reveals insights into cyanobacterial evolution and habitat adaptation.</title>
        <authorList>
            <person name="Chen M.Y."/>
            <person name="Teng W.K."/>
            <person name="Zhao L."/>
            <person name="Hu C.X."/>
            <person name="Zhou Y.K."/>
            <person name="Han B.P."/>
            <person name="Song L.R."/>
            <person name="Shu W.S."/>
        </authorList>
    </citation>
    <scope>NUCLEOTIDE SEQUENCE [LARGE SCALE GENOMIC DNA]</scope>
    <source>
        <strain evidence="1 2">FACHB-248</strain>
    </source>
</reference>
<name>A0ABR8GPB0_9CYAN</name>
<keyword evidence="2" id="KW-1185">Reference proteome</keyword>
<protein>
    <submittedName>
        <fullName evidence="1">Uncharacterized protein</fullName>
    </submittedName>
</protein>
<sequence length="82" mass="9219">MKGYIKGKTVILNDTLPENLTEGEEVEHKASVWAGIAGYYLIYDVMGRQTPCRASSKKSNPKIYHLTINIGKLDSLTLDKKY</sequence>
<organism evidence="1 2">
    <name type="scientific">Scytonema hofmannii FACHB-248</name>
    <dbReference type="NCBI Taxonomy" id="1842502"/>
    <lineage>
        <taxon>Bacteria</taxon>
        <taxon>Bacillati</taxon>
        <taxon>Cyanobacteriota</taxon>
        <taxon>Cyanophyceae</taxon>
        <taxon>Nostocales</taxon>
        <taxon>Scytonemataceae</taxon>
        <taxon>Scytonema</taxon>
    </lineage>
</organism>
<dbReference type="Proteomes" id="UP000660380">
    <property type="component" value="Unassembled WGS sequence"/>
</dbReference>
<dbReference type="RefSeq" id="WP_029636975.1">
    <property type="nucleotide sequence ID" value="NZ_JACJTA010000021.1"/>
</dbReference>
<accession>A0ABR8GPB0</accession>
<comment type="caution">
    <text evidence="1">The sequence shown here is derived from an EMBL/GenBank/DDBJ whole genome shotgun (WGS) entry which is preliminary data.</text>
</comment>
<proteinExistence type="predicted"/>
<evidence type="ECO:0000313" key="1">
    <source>
        <dbReference type="EMBL" id="MBD2605280.1"/>
    </source>
</evidence>
<evidence type="ECO:0000313" key="2">
    <source>
        <dbReference type="Proteomes" id="UP000660380"/>
    </source>
</evidence>
<gene>
    <name evidence="1" type="ORF">H6G81_12220</name>
</gene>
<dbReference type="EMBL" id="JACJTA010000021">
    <property type="protein sequence ID" value="MBD2605280.1"/>
    <property type="molecule type" value="Genomic_DNA"/>
</dbReference>